<proteinExistence type="predicted"/>
<evidence type="ECO:0000259" key="8">
    <source>
        <dbReference type="Pfam" id="PF01207"/>
    </source>
</evidence>
<dbReference type="Proteomes" id="UP000594454">
    <property type="component" value="Chromosome 5"/>
</dbReference>
<dbReference type="InterPro" id="IPR035587">
    <property type="entry name" value="DUS-like_FMN-bd"/>
</dbReference>
<dbReference type="InterPro" id="IPR052582">
    <property type="entry name" value="tRNA-DUS-like"/>
</dbReference>
<feature type="domain" description="DUS-like FMN-binding" evidence="8">
    <location>
        <begin position="41"/>
        <end position="221"/>
    </location>
</feature>
<dbReference type="AlphaFoldDB" id="A0A7R8V2F7"/>
<dbReference type="InterPro" id="IPR018517">
    <property type="entry name" value="tRNA_hU_synthase_CS"/>
</dbReference>
<evidence type="ECO:0000256" key="1">
    <source>
        <dbReference type="ARBA" id="ARBA00001917"/>
    </source>
</evidence>
<gene>
    <name evidence="9" type="ORF">HERILL_LOCUS13428</name>
</gene>
<dbReference type="InterPro" id="IPR014720">
    <property type="entry name" value="dsRBD_dom"/>
</dbReference>
<dbReference type="PROSITE" id="PS01136">
    <property type="entry name" value="UPF0034"/>
    <property type="match status" value="1"/>
</dbReference>
<dbReference type="GO" id="GO:0010468">
    <property type="term" value="P:regulation of gene expression"/>
    <property type="evidence" value="ECO:0007669"/>
    <property type="project" value="UniProtKB-ARBA"/>
</dbReference>
<dbReference type="SUPFAM" id="SSF54768">
    <property type="entry name" value="dsRNA-binding domain-like"/>
    <property type="match status" value="1"/>
</dbReference>
<dbReference type="InterPro" id="IPR044463">
    <property type="entry name" value="DUS2_DSRM"/>
</dbReference>
<feature type="domain" description="DRBM" evidence="7">
    <location>
        <begin position="349"/>
        <end position="409"/>
    </location>
</feature>
<dbReference type="Pfam" id="PF01207">
    <property type="entry name" value="Dus"/>
    <property type="match status" value="1"/>
</dbReference>
<evidence type="ECO:0000313" key="10">
    <source>
        <dbReference type="Proteomes" id="UP000594454"/>
    </source>
</evidence>
<keyword evidence="4" id="KW-0819">tRNA processing</keyword>
<sequence length="427" mass="47929">MGADLVYSEELIDWKLMKAKRRENLALGTIDFVDPSDGSIVFRTCKHEEGRVILQLGTAEAERALAVGKLVESDVAGIDINMGCPKEFSIKGGMGAALLAKPEKARGILKTLVENLRIPVTCKIRLLPDVEETVKLVKSFESAGISAIAIHARTRDERPHHDPHPEVVKRVAAAVRIPVIANGGSREIDKYADIAKFRDACGVDSVMIARAAQYNVSIFRKEGLLPLDDVIVKYLKLCIDYDNPPSNTKYCVQNMLREQQESPRGRRFLNCQTLESMCEIWALGEYCHQKQLEFQEKGNFGRRDVVPGNLTEENDETPTPKKAKVDSEAIFERNIAFFRANYTDDKELPKTKLHVYAGKHDKLLPTYETQREDKLFRTILTFDGKKYASLYWEKNKKFAEQGAALVCLLGLGVVSEESLIQNGSILK</sequence>
<dbReference type="Gene3D" id="3.20.20.70">
    <property type="entry name" value="Aldolase class I"/>
    <property type="match status" value="1"/>
</dbReference>
<name>A0A7R8V2F7_HERIL</name>
<dbReference type="CDD" id="cd19871">
    <property type="entry name" value="DSRM_DUS2L"/>
    <property type="match status" value="1"/>
</dbReference>
<comment type="cofactor">
    <cofactor evidence="1">
        <name>FMN</name>
        <dbReference type="ChEBI" id="CHEBI:58210"/>
    </cofactor>
</comment>
<organism evidence="9 10">
    <name type="scientific">Hermetia illucens</name>
    <name type="common">Black soldier fly</name>
    <dbReference type="NCBI Taxonomy" id="343691"/>
    <lineage>
        <taxon>Eukaryota</taxon>
        <taxon>Metazoa</taxon>
        <taxon>Ecdysozoa</taxon>
        <taxon>Arthropoda</taxon>
        <taxon>Hexapoda</taxon>
        <taxon>Insecta</taxon>
        <taxon>Pterygota</taxon>
        <taxon>Neoptera</taxon>
        <taxon>Endopterygota</taxon>
        <taxon>Diptera</taxon>
        <taxon>Brachycera</taxon>
        <taxon>Stratiomyomorpha</taxon>
        <taxon>Stratiomyidae</taxon>
        <taxon>Hermetiinae</taxon>
        <taxon>Hermetia</taxon>
    </lineage>
</organism>
<keyword evidence="2" id="KW-0285">Flavoprotein</keyword>
<evidence type="ECO:0000256" key="6">
    <source>
        <dbReference type="SAM" id="MobiDB-lite"/>
    </source>
</evidence>
<dbReference type="GO" id="GO:0050660">
    <property type="term" value="F:flavin adenine dinucleotide binding"/>
    <property type="evidence" value="ECO:0007669"/>
    <property type="project" value="InterPro"/>
</dbReference>
<evidence type="ECO:0000259" key="7">
    <source>
        <dbReference type="Pfam" id="PF00035"/>
    </source>
</evidence>
<dbReference type="OrthoDB" id="10262250at2759"/>
<dbReference type="SUPFAM" id="SSF51395">
    <property type="entry name" value="FMN-linked oxidoreductases"/>
    <property type="match status" value="1"/>
</dbReference>
<evidence type="ECO:0000256" key="5">
    <source>
        <dbReference type="ARBA" id="ARBA00023002"/>
    </source>
</evidence>
<evidence type="ECO:0000256" key="4">
    <source>
        <dbReference type="ARBA" id="ARBA00022694"/>
    </source>
</evidence>
<keyword evidence="10" id="KW-1185">Reference proteome</keyword>
<dbReference type="Gene3D" id="3.30.160.20">
    <property type="match status" value="1"/>
</dbReference>
<protein>
    <submittedName>
        <fullName evidence="9">Uncharacterized protein</fullName>
    </submittedName>
</protein>
<accession>A0A7R8V2F7</accession>
<dbReference type="PANTHER" id="PTHR45936:SF1">
    <property type="entry name" value="TRNA-DIHYDROURIDINE(20) SYNTHASE [NAD(P)+]-LIKE"/>
    <property type="match status" value="1"/>
</dbReference>
<dbReference type="GO" id="GO:0017150">
    <property type="term" value="F:tRNA dihydrouridine synthase activity"/>
    <property type="evidence" value="ECO:0007669"/>
    <property type="project" value="InterPro"/>
</dbReference>
<dbReference type="FunCoup" id="A0A7R8V2F7">
    <property type="interactions" value="1188"/>
</dbReference>
<dbReference type="InterPro" id="IPR013785">
    <property type="entry name" value="Aldolase_TIM"/>
</dbReference>
<evidence type="ECO:0000256" key="2">
    <source>
        <dbReference type="ARBA" id="ARBA00022630"/>
    </source>
</evidence>
<keyword evidence="3" id="KW-0288">FMN</keyword>
<feature type="region of interest" description="Disordered" evidence="6">
    <location>
        <begin position="303"/>
        <end position="323"/>
    </location>
</feature>
<dbReference type="GO" id="GO:0000049">
    <property type="term" value="F:tRNA binding"/>
    <property type="evidence" value="ECO:0007669"/>
    <property type="project" value="InterPro"/>
</dbReference>
<dbReference type="Pfam" id="PF00035">
    <property type="entry name" value="dsrm"/>
    <property type="match status" value="1"/>
</dbReference>
<dbReference type="InParanoid" id="A0A7R8V2F7"/>
<dbReference type="EMBL" id="LR899013">
    <property type="protein sequence ID" value="CAD7090975.1"/>
    <property type="molecule type" value="Genomic_DNA"/>
</dbReference>
<dbReference type="GO" id="GO:0005737">
    <property type="term" value="C:cytoplasm"/>
    <property type="evidence" value="ECO:0007669"/>
    <property type="project" value="TreeGrafter"/>
</dbReference>
<dbReference type="PANTHER" id="PTHR45936">
    <property type="entry name" value="TRNA-DIHYDROURIDINE(20) SYNTHASE [NAD(P)+]-LIKE"/>
    <property type="match status" value="1"/>
</dbReference>
<dbReference type="CDD" id="cd02801">
    <property type="entry name" value="DUS_like_FMN"/>
    <property type="match status" value="1"/>
</dbReference>
<reference evidence="9 10" key="1">
    <citation type="submission" date="2020-11" db="EMBL/GenBank/DDBJ databases">
        <authorList>
            <person name="Wallbank WR R."/>
            <person name="Pardo Diaz C."/>
            <person name="Kozak K."/>
            <person name="Martin S."/>
            <person name="Jiggins C."/>
            <person name="Moest M."/>
            <person name="Warren A I."/>
            <person name="Generalovic N T."/>
            <person name="Byers J.R.P. K."/>
            <person name="Montejo-Kovacevich G."/>
            <person name="Yen C E."/>
        </authorList>
    </citation>
    <scope>NUCLEOTIDE SEQUENCE [LARGE SCALE GENOMIC DNA]</scope>
</reference>
<keyword evidence="5" id="KW-0560">Oxidoreductase</keyword>
<evidence type="ECO:0000256" key="3">
    <source>
        <dbReference type="ARBA" id="ARBA00022643"/>
    </source>
</evidence>
<evidence type="ECO:0000313" key="9">
    <source>
        <dbReference type="EMBL" id="CAD7090975.1"/>
    </source>
</evidence>